<evidence type="ECO:0000313" key="2">
    <source>
        <dbReference type="Proteomes" id="UP000015354"/>
    </source>
</evidence>
<accession>S9V0W5</accession>
<keyword evidence="2" id="KW-1185">Reference proteome</keyword>
<name>S9V0W5_9TRYP</name>
<organism evidence="1 2">
    <name type="scientific">Strigomonas culicis</name>
    <dbReference type="NCBI Taxonomy" id="28005"/>
    <lineage>
        <taxon>Eukaryota</taxon>
        <taxon>Discoba</taxon>
        <taxon>Euglenozoa</taxon>
        <taxon>Kinetoplastea</taxon>
        <taxon>Metakinetoplastina</taxon>
        <taxon>Trypanosomatida</taxon>
        <taxon>Trypanosomatidae</taxon>
        <taxon>Strigomonadinae</taxon>
        <taxon>Strigomonas</taxon>
    </lineage>
</organism>
<gene>
    <name evidence="1" type="ORF">STCU_11245</name>
</gene>
<reference evidence="1 2" key="1">
    <citation type="journal article" date="2013" name="PLoS ONE">
        <title>Predicting the Proteins of Angomonas deanei, Strigomonas culicis and Their Respective Endosymbionts Reveals New Aspects of the Trypanosomatidae Family.</title>
        <authorList>
            <person name="Motta M.C."/>
            <person name="Martins A.C."/>
            <person name="de Souza S.S."/>
            <person name="Catta-Preta C.M."/>
            <person name="Silva R."/>
            <person name="Klein C.C."/>
            <person name="de Almeida L.G."/>
            <person name="de Lima Cunha O."/>
            <person name="Ciapina L.P."/>
            <person name="Brocchi M."/>
            <person name="Colabardini A.C."/>
            <person name="de Araujo Lima B."/>
            <person name="Machado C.R."/>
            <person name="de Almeida Soares C.M."/>
            <person name="Probst C.M."/>
            <person name="de Menezes C.B."/>
            <person name="Thompson C.E."/>
            <person name="Bartholomeu D.C."/>
            <person name="Gradia D.F."/>
            <person name="Pavoni D.P."/>
            <person name="Grisard E.C."/>
            <person name="Fantinatti-Garboggini F."/>
            <person name="Marchini F.K."/>
            <person name="Rodrigues-Luiz G.F."/>
            <person name="Wagner G."/>
            <person name="Goldman G.H."/>
            <person name="Fietto J.L."/>
            <person name="Elias M.C."/>
            <person name="Goldman M.H."/>
            <person name="Sagot M.F."/>
            <person name="Pereira M."/>
            <person name="Stoco P.H."/>
            <person name="de Mendonca-Neto R.P."/>
            <person name="Teixeira S.M."/>
            <person name="Maciel T.E."/>
            <person name="de Oliveira Mendes T.A."/>
            <person name="Urmenyi T.P."/>
            <person name="de Souza W."/>
            <person name="Schenkman S."/>
            <person name="de Vasconcelos A.T."/>
        </authorList>
    </citation>
    <scope>NUCLEOTIDE SEQUENCE [LARGE SCALE GENOMIC DNA]</scope>
</reference>
<dbReference type="EMBL" id="ATMH01011151">
    <property type="protein sequence ID" value="EPY16455.1"/>
    <property type="molecule type" value="Genomic_DNA"/>
</dbReference>
<dbReference type="AlphaFoldDB" id="S9V0W5"/>
<comment type="caution">
    <text evidence="1">The sequence shown here is derived from an EMBL/GenBank/DDBJ whole genome shotgun (WGS) entry which is preliminary data.</text>
</comment>
<dbReference type="Proteomes" id="UP000015354">
    <property type="component" value="Unassembled WGS sequence"/>
</dbReference>
<evidence type="ECO:0000313" key="1">
    <source>
        <dbReference type="EMBL" id="EPY16455.1"/>
    </source>
</evidence>
<sequence length="94" mass="9561">MLYRAVAGSPLAEPTRIVMDCWHLSHSLCGTHGAVADSVPLELCGDKYTAGSTDGNTISVASILRSGSSVLLSGWTPCATCMHPAGGGVSGRDA</sequence>
<proteinExistence type="predicted"/>
<protein>
    <submittedName>
        <fullName evidence="1">Uncharacterized protein</fullName>
    </submittedName>
</protein>